<proteinExistence type="predicted"/>
<dbReference type="AlphaFoldDB" id="A0AAD1U875"/>
<evidence type="ECO:0000313" key="3">
    <source>
        <dbReference type="EMBL" id="CAI2360668.1"/>
    </source>
</evidence>
<dbReference type="EMBL" id="CAMPGE010001865">
    <property type="protein sequence ID" value="CAI2360668.1"/>
    <property type="molecule type" value="Genomic_DNA"/>
</dbReference>
<comment type="caution">
    <text evidence="3">The sequence shown here is derived from an EMBL/GenBank/DDBJ whole genome shotgun (WGS) entry which is preliminary data.</text>
</comment>
<keyword evidence="1" id="KW-0175">Coiled coil</keyword>
<dbReference type="Proteomes" id="UP001295684">
    <property type="component" value="Unassembled WGS sequence"/>
</dbReference>
<feature type="region of interest" description="Disordered" evidence="2">
    <location>
        <begin position="100"/>
        <end position="149"/>
    </location>
</feature>
<accession>A0AAD1U875</accession>
<keyword evidence="4" id="KW-1185">Reference proteome</keyword>
<reference evidence="3" key="1">
    <citation type="submission" date="2023-07" db="EMBL/GenBank/DDBJ databases">
        <authorList>
            <consortium name="AG Swart"/>
            <person name="Singh M."/>
            <person name="Singh A."/>
            <person name="Seah K."/>
            <person name="Emmerich C."/>
        </authorList>
    </citation>
    <scope>NUCLEOTIDE SEQUENCE</scope>
    <source>
        <strain evidence="3">DP1</strain>
    </source>
</reference>
<name>A0AAD1U875_EUPCR</name>
<evidence type="ECO:0000256" key="1">
    <source>
        <dbReference type="SAM" id="Coils"/>
    </source>
</evidence>
<evidence type="ECO:0000313" key="4">
    <source>
        <dbReference type="Proteomes" id="UP001295684"/>
    </source>
</evidence>
<sequence length="533" mass="61676">MSKLAKDIQRLNNTSQGSKREDDVIQRYRKTAKINPGLTDNFKYGHHHRIRDSTSVEASDTELLDSLLRSEQNLSHLQLEKLKRSQGSSLEMSHTLDKQLHKLTTGHRRAAMRQKQKRNHARKRSRGSGSKHSKIRKNTRKKRTHATSVPSYLRGTVSSALKRQSLDKDELKKSRDFVNIFFNKRMTDMPLTESELRDSNNKLMDSSFFRRSYSNNRLVPRYVNLVNNEMSDENMTNPEIQIFKTYNQEFLRENSCSQTGNSRSSHSHHRDMTELDIDNNEELCLKSLDPHSNLNSVEKKGTAQFHSLKKSNEDIMDIFDKPQTMVIEKGCQMSNSRYRARSSGTNHSRMSNSLEREPCGSKERLSLHRETLEGRRTSFKTSDHAFSTYKNFRKTSAELNSGVQTIVHQNQSLSPSKLSSTESMIYFKARKQLVQKEQEILRLKQTLHNQNSKEISKKILTAKLDENTTPNQQIIPTVPTTYKAYMKHKELQGLSEETLKQNQAEMKSKTAKILKKIPQSVLGSFHIPKYLRC</sequence>
<feature type="coiled-coil region" evidence="1">
    <location>
        <begin position="426"/>
        <end position="453"/>
    </location>
</feature>
<feature type="compositionally biased region" description="Basic residues" evidence="2">
    <location>
        <begin position="104"/>
        <end position="145"/>
    </location>
</feature>
<feature type="region of interest" description="Disordered" evidence="2">
    <location>
        <begin position="1"/>
        <end position="22"/>
    </location>
</feature>
<protein>
    <submittedName>
        <fullName evidence="3">Uncharacterized protein</fullName>
    </submittedName>
</protein>
<feature type="region of interest" description="Disordered" evidence="2">
    <location>
        <begin position="335"/>
        <end position="361"/>
    </location>
</feature>
<evidence type="ECO:0000256" key="2">
    <source>
        <dbReference type="SAM" id="MobiDB-lite"/>
    </source>
</evidence>
<feature type="compositionally biased region" description="Polar residues" evidence="2">
    <location>
        <begin position="335"/>
        <end position="353"/>
    </location>
</feature>
<gene>
    <name evidence="3" type="ORF">ECRASSUSDP1_LOCUS1972</name>
</gene>
<organism evidence="3 4">
    <name type="scientific">Euplotes crassus</name>
    <dbReference type="NCBI Taxonomy" id="5936"/>
    <lineage>
        <taxon>Eukaryota</taxon>
        <taxon>Sar</taxon>
        <taxon>Alveolata</taxon>
        <taxon>Ciliophora</taxon>
        <taxon>Intramacronucleata</taxon>
        <taxon>Spirotrichea</taxon>
        <taxon>Hypotrichia</taxon>
        <taxon>Euplotida</taxon>
        <taxon>Euplotidae</taxon>
        <taxon>Moneuplotes</taxon>
    </lineage>
</organism>